<feature type="compositionally biased region" description="Basic residues" evidence="6">
    <location>
        <begin position="1382"/>
        <end position="1391"/>
    </location>
</feature>
<feature type="domain" description="C2H2-type" evidence="7">
    <location>
        <begin position="2283"/>
        <end position="2310"/>
    </location>
</feature>
<feature type="domain" description="C2H2-type" evidence="7">
    <location>
        <begin position="1113"/>
        <end position="1135"/>
    </location>
</feature>
<feature type="compositionally biased region" description="Basic and acidic residues" evidence="6">
    <location>
        <begin position="1814"/>
        <end position="1829"/>
    </location>
</feature>
<dbReference type="PROSITE" id="PS50157">
    <property type="entry name" value="ZINC_FINGER_C2H2_2"/>
    <property type="match status" value="45"/>
</dbReference>
<feature type="region of interest" description="Disordered" evidence="6">
    <location>
        <begin position="472"/>
        <end position="531"/>
    </location>
</feature>
<feature type="domain" description="C2H2-type" evidence="7">
    <location>
        <begin position="1200"/>
        <end position="1223"/>
    </location>
</feature>
<feature type="domain" description="C2H2-type" evidence="7">
    <location>
        <begin position="1037"/>
        <end position="1065"/>
    </location>
</feature>
<dbReference type="RefSeq" id="XP_062704667.1">
    <property type="nucleotide sequence ID" value="XM_062848683.1"/>
</dbReference>
<feature type="domain" description="C2H2-type" evidence="7">
    <location>
        <begin position="3008"/>
        <end position="3035"/>
    </location>
</feature>
<feature type="domain" description="C2H2-type" evidence="7">
    <location>
        <begin position="1946"/>
        <end position="1973"/>
    </location>
</feature>
<feature type="region of interest" description="Disordered" evidence="6">
    <location>
        <begin position="36"/>
        <end position="62"/>
    </location>
</feature>
<feature type="domain" description="C2H2-type" evidence="7">
    <location>
        <begin position="2181"/>
        <end position="2209"/>
    </location>
</feature>
<feature type="domain" description="C2H2-type" evidence="7">
    <location>
        <begin position="2703"/>
        <end position="2726"/>
    </location>
</feature>
<organism evidence="9 10">
    <name type="scientific">Aedes albopictus</name>
    <name type="common">Asian tiger mosquito</name>
    <name type="synonym">Stegomyia albopicta</name>
    <dbReference type="NCBI Taxonomy" id="7160"/>
    <lineage>
        <taxon>Eukaryota</taxon>
        <taxon>Metazoa</taxon>
        <taxon>Ecdysozoa</taxon>
        <taxon>Arthropoda</taxon>
        <taxon>Hexapoda</taxon>
        <taxon>Insecta</taxon>
        <taxon>Pterygota</taxon>
        <taxon>Neoptera</taxon>
        <taxon>Endopterygota</taxon>
        <taxon>Diptera</taxon>
        <taxon>Nematocera</taxon>
        <taxon>Culicoidea</taxon>
        <taxon>Culicidae</taxon>
        <taxon>Culicinae</taxon>
        <taxon>Aedini</taxon>
        <taxon>Aedes</taxon>
        <taxon>Stegomyia</taxon>
    </lineage>
</organism>
<feature type="domain" description="C2H2-type" evidence="7">
    <location>
        <begin position="3136"/>
        <end position="3158"/>
    </location>
</feature>
<feature type="domain" description="C2H2-type" evidence="7">
    <location>
        <begin position="1138"/>
        <end position="1165"/>
    </location>
</feature>
<feature type="region of interest" description="Disordered" evidence="6">
    <location>
        <begin position="1714"/>
        <end position="1829"/>
    </location>
</feature>
<feature type="domain" description="C2H2-type" evidence="7">
    <location>
        <begin position="1592"/>
        <end position="1614"/>
    </location>
</feature>
<feature type="domain" description="C2H2-type" evidence="7">
    <location>
        <begin position="2786"/>
        <end position="2813"/>
    </location>
</feature>
<dbReference type="Pfam" id="PF13912">
    <property type="entry name" value="zf-C2H2_6"/>
    <property type="match status" value="4"/>
</dbReference>
<dbReference type="Gene3D" id="3.30.160.60">
    <property type="entry name" value="Classic Zinc Finger"/>
    <property type="match status" value="24"/>
</dbReference>
<evidence type="ECO:0000256" key="2">
    <source>
        <dbReference type="ARBA" id="ARBA00022737"/>
    </source>
</evidence>
<protein>
    <submittedName>
        <fullName evidence="9">Uncharacterized protein</fullName>
    </submittedName>
</protein>
<feature type="domain" description="CCHC-type" evidence="8">
    <location>
        <begin position="793"/>
        <end position="806"/>
    </location>
</feature>
<proteinExistence type="predicted"/>
<feature type="domain" description="C2H2-type" evidence="7">
    <location>
        <begin position="1975"/>
        <end position="2002"/>
    </location>
</feature>
<evidence type="ECO:0000313" key="10">
    <source>
        <dbReference type="Proteomes" id="UP000069940"/>
    </source>
</evidence>
<feature type="domain" description="C2H2-type" evidence="7">
    <location>
        <begin position="3109"/>
        <end position="3136"/>
    </location>
</feature>
<feature type="compositionally biased region" description="Basic residues" evidence="6">
    <location>
        <begin position="2526"/>
        <end position="2535"/>
    </location>
</feature>
<dbReference type="PROSITE" id="PS00028">
    <property type="entry name" value="ZINC_FINGER_C2H2_1"/>
    <property type="match status" value="42"/>
</dbReference>
<feature type="region of interest" description="Disordered" evidence="6">
    <location>
        <begin position="2479"/>
        <end position="2546"/>
    </location>
</feature>
<keyword evidence="4" id="KW-0862">Zinc</keyword>
<feature type="domain" description="C2H2-type" evidence="7">
    <location>
        <begin position="358"/>
        <end position="385"/>
    </location>
</feature>
<feature type="domain" description="C2H2-type" evidence="7">
    <location>
        <begin position="269"/>
        <end position="297"/>
    </location>
</feature>
<feature type="compositionally biased region" description="Basic and acidic residues" evidence="6">
    <location>
        <begin position="2882"/>
        <end position="2906"/>
    </location>
</feature>
<feature type="domain" description="C2H2-type" evidence="7">
    <location>
        <begin position="385"/>
        <end position="412"/>
    </location>
</feature>
<dbReference type="InterPro" id="IPR036236">
    <property type="entry name" value="Znf_C2H2_sf"/>
</dbReference>
<feature type="domain" description="C2H2-type" evidence="7">
    <location>
        <begin position="1433"/>
        <end position="1460"/>
    </location>
</feature>
<evidence type="ECO:0000256" key="5">
    <source>
        <dbReference type="PROSITE-ProRule" id="PRU00042"/>
    </source>
</evidence>
<feature type="domain" description="C2H2-type" evidence="7">
    <location>
        <begin position="3080"/>
        <end position="3107"/>
    </location>
</feature>
<feature type="compositionally biased region" description="Low complexity" evidence="6">
    <location>
        <begin position="1767"/>
        <end position="1777"/>
    </location>
</feature>
<accession>A0ABM1YBV2</accession>
<feature type="domain" description="C2H2-type" evidence="7">
    <location>
        <begin position="2345"/>
        <end position="2368"/>
    </location>
</feature>
<sequence>MVFKKRSSIVLKEWWKKRKIYLANNKVKVESFEAAAEGEERQDLSDMETQPQLSQEVSDSTQTMMDGTQQSIHEGLKVKSEPHDEADMTMSSKTETVSTPDASLNLHLDSASRENQQIKSVPTIDSEDMIEIGEVKVETEEIDDGKPFKCNLCPKAFSLNRNLKLHFRNCHTPKIHDCDLCDTSFRRLRDLEAHKERHEREKEAGFYSVQAQLKAKAADPNDATDEKDTDCGSEQNSSSSGLQCAKCFKFWPNQNRLWLHYQAVHKEKFQCCLCKETFYYEVRLVKHMLLMHKQNDGSFKPLQCAQCGKQFQLRRQLTAHKQKHRPKNHKCEVCDQAFTLRSQLQTHMQSHRFDGVIWECEVCNKTFPSRKLRSTHMRIHAPKEHKCHICGKECRLRTNLLAHLRTHEGENFTLIVNSSSSGLPEGGGNSGPSGPDCSSPHTAVAPKNVKTETTSHDEVDSKPELNLKQETVYSSTDLRSNGEQTYKKEDDDLPQTTIDVGEVKVEPGSDDELEDKPASSETDTLDMSMIGTPENSGVFSFKCNLCGKVMSSRIKWWHHNRKVHGPRKFECPICGKPCFDKHTLQMHIPSHNEIKKRKRSRKLRLWRVIVDDLPPIEKRSTVWVDKDERAAATIGYLVENSQLQLIKNARSAQETWITLRDYHVRQSSAGKVGLVKRLCRMEMDENGNVEEHVIAMDSLFDKLAEVGCDISEEMKCSFIMASLPESYDSFVTMLEGCDGKFTEKTVKMKLLNEYYKRQQKVSTQEEKVMKAAVSKGRKSFSVESAHREERRVCFECGKPGHIRNNCYIYLSRLAKEQGVHHESAADRDNAKIAAQKEENRSICFSAMEEVCGGGGWIIDSGASHHMTSDRSFFDQLQHKACKLCLADGKETNVVGVGEGHFTGFDKDGNVVNVKLVDVLLFFFTMEIELIKMEQISGDESETRDLKIGLSTLINQDELDMQTVIDIGKVKTETHKDDYVELSDMPPDDQQLIGVEDMIDIGEVKIESHAGEDMESFQLSEVSLDKPVALDDEYVESHKCNSCPKAYRTKQNLRHHIKLIHEPKPFECLVCQVKFLYETQLKKHKRSQEHLDKLPKTQTQAPTKTAEVKEKKVHYCSICEQSFATNYALQMHSERHQPGQCDVCQKTFQDRRKLSLHMKHHGAKRFKCSEAYCGKSFVCKRSFRVHLRMHETKRKREALTFNCEMCAYTFAQKYKLTAHKKRVHGIKSQVSTRQDSNYLDDPKLSHENQDKALMDVQQQPLQEHVKVKTEPLNEDDFTLTFAEEAESFSENTYSGSPVLHLQLVSQNDLLNNHQIESEQSADLEDTIDIGEVKIEPSEDDYLEEAVLPGANTSTLSEVSKTDNENANGSERNSVETGNIVKPPARRKRKPGKPKPEKIDDGKPRPYKCNFCQLSFRLNSRLKKHFVNKHAPKIFECDMCDASFRRPYELIIHKRAHEKEKEEGFYSVQAQLNAKIANLNKEPVGIDTNNDSAVPLQTQQNSSGSALQCAKCFSFWFTQKRLWLHHNAAHREKIQCTLCTETFNYEKRLENHMLAYHKQKDGSFQPLKCSECDKTFDTTLRLKRHKDVHAPKIHNCTTCSQSFRNRFTLQQHERTHIFDGVVMECELCNKTFASHKLKRLHMRAHAPKQYRCHLCNKDCLFRANLLVHMQSHEKEHWTLVENPTLSSLRKLAGNSEASASEDGSSRFNAQKEELEISTNDVGNNVNSIANCPSESGKLEAMHTSEPTKQKKRKSSSDNSKPEDCHSKLDSSSVDLSSTSIQPYVGKSNKSIDQNENGDVKSSDIGGMENGTLPNDEGVRLEDTPNLRKTNVKDPTIDSSAIQEMILAVKCNTCGKVLPNRRQWWQHNRKVHGPKNFICPICGRPFVDRPALQRHIPTHDSIHERRQSKPAVDKTNIERRFQCDICQKSYPVKCTLTKHKKLVHGPKEHACDICESAFTRRALLEKHMRLHKNDQSGLQCEICDKTFPTIHRRSQHMKTHAVKKHQCPFCSKTCLRRNNLYLHMKKHDEFHDTALPSSSITAGVESDEQSETSTNENPSSKKKNTMVNKQMKVERISSDEPETLDLSRSFKIESSNPIDQDKLDMQTVMEIGEVKTETHREDYAELSDKPPDDHQSIGAEDMFDIGKVKIETHTQEDMESFQLYEVSSDNLAALAGKNEDVESHKCNLCPKSYRTKQHLRHHIKLVHEPKPFECLVCQVKFLYETQLKKHNRSQEHLDKLPEIQPQPPIEMPVEEEKIVSLYCSICEKSFSTRNALQAHNERHQPGQCNVCQKTFQDRRKLKTHVNYHAAKRIECTEPNCGKSFVRKSAFQDHLRMHESKREREALTFKCEVCKLTFSHKYKLTLHKNRVHRINSQVSASQASKTPNNSDYAKLAHENQDKAMMDVQQQPLEEHVNVKSEPRDENESTLAFGVEAESFSENTYSGSSHLESVSQSGLPNNYEIKTEYSADLEDTIDIGEVKVEPCEDEESNIASGTNTSTLSEVFKPDDKNTSDSEKSSEENGNIATPRARRKRKLTKQKPEAIDDGKPRPFKCNLCPKSFRLNSRLKKHFAGVHGPKIFECDLCDASFRRSFHLAAHKRIHNKEKEEGFYSVQALQNEKLSNLNEDTNDLEEPLLTQQNSSDSALQCAKCFSVWPNQNRLWLHYKAAHKEKVKCTLCSETFNHEKRLKNHMLANHKQKDGTFQPLKCSQCNKTFDTTTKWRRHKETHAPKIHGCTTCSQSFRNKTLLRTHERTHVFDGVVMECELCNKTFPNHKLKRLHMRAHAPKQYRCHLCNKDCVLRASLLTHMKTHEQEHWSLVEIPASSSLRKLAGNSEVPALEDNSSRLDAQTEYSEISTNEVENKVNSDTKWKPEDGKLTRNISELVKQEHIHSSPDTSKAEDCRSKHEYSSDDLSSNNDQKCVEKDIKSNDEKGIVAVKSTEMKAEPLSDDEDLRLLENPNLKQTNVKDPADDSSAVQKMVLALQCNSCGKVLPSRRKWWQHTRRVHGPKNFNCHICGKAFADRPGLRRHITIHDPAHKSNLSKPVVDKTNIETPFKCELCQKSFHLKSTLASHKIQVHGPKAHACDICGSAFTTSSFLKRHMLLHNEGASGLECNICNITFPTIRMRSQHMKTHAQKKYQCPFCSKSCSLRNNLYRHMKSHDEFYDTASPPSSAESDEHSETSAKQNSAE</sequence>
<dbReference type="InterPro" id="IPR054722">
    <property type="entry name" value="PolX-like_BBD"/>
</dbReference>
<dbReference type="Pfam" id="PF00096">
    <property type="entry name" value="zf-C2H2"/>
    <property type="match status" value="10"/>
</dbReference>
<feature type="compositionally biased region" description="Polar residues" evidence="6">
    <location>
        <begin position="472"/>
        <end position="484"/>
    </location>
</feature>
<feature type="region of interest" description="Disordered" evidence="6">
    <location>
        <begin position="2030"/>
        <end position="2068"/>
    </location>
</feature>
<dbReference type="EnsemblMetazoa" id="AALFPA23_007695.R10294">
    <property type="protein sequence ID" value="AALFPA23_007695.P10294"/>
    <property type="gene ID" value="AALFPA23_007695"/>
</dbReference>
<feature type="domain" description="C2H2-type" evidence="7">
    <location>
        <begin position="176"/>
        <end position="203"/>
    </location>
</feature>
<reference evidence="9" key="2">
    <citation type="submission" date="2025-05" db="UniProtKB">
        <authorList>
            <consortium name="EnsemblMetazoa"/>
        </authorList>
    </citation>
    <scope>IDENTIFICATION</scope>
    <source>
        <strain evidence="9">Foshan</strain>
    </source>
</reference>
<evidence type="ECO:0000259" key="8">
    <source>
        <dbReference type="PROSITE" id="PS50158"/>
    </source>
</evidence>
<keyword evidence="3 5" id="KW-0863">Zinc-finger</keyword>
<feature type="compositionally biased region" description="Polar residues" evidence="6">
    <location>
        <begin position="1349"/>
        <end position="1375"/>
    </location>
</feature>
<feature type="domain" description="C2H2-type" evidence="7">
    <location>
        <begin position="541"/>
        <end position="569"/>
    </location>
</feature>
<dbReference type="SUPFAM" id="SSF57667">
    <property type="entry name" value="beta-beta-alpha zinc fingers"/>
    <property type="match status" value="22"/>
</dbReference>
<feature type="compositionally biased region" description="Basic and acidic residues" evidence="6">
    <location>
        <begin position="1757"/>
        <end position="1766"/>
    </location>
</feature>
<dbReference type="SMART" id="SM00343">
    <property type="entry name" value="ZnF_C2HC"/>
    <property type="match status" value="1"/>
</dbReference>
<dbReference type="Pfam" id="PF12874">
    <property type="entry name" value="zf-met"/>
    <property type="match status" value="1"/>
</dbReference>
<feature type="domain" description="C2H2-type" evidence="7">
    <location>
        <begin position="2209"/>
        <end position="2238"/>
    </location>
</feature>
<feature type="compositionally biased region" description="Polar residues" evidence="6">
    <location>
        <begin position="1714"/>
        <end position="1731"/>
    </location>
</feature>
<feature type="domain" description="C2H2-type" evidence="7">
    <location>
        <begin position="2002"/>
        <end position="2033"/>
    </location>
</feature>
<feature type="domain" description="C2H2-type" evidence="7">
    <location>
        <begin position="1532"/>
        <end position="1560"/>
    </location>
</feature>
<feature type="domain" description="C2H2-type" evidence="7">
    <location>
        <begin position="1065"/>
        <end position="1094"/>
    </location>
</feature>
<dbReference type="PROSITE" id="PS50158">
    <property type="entry name" value="ZF_CCHC"/>
    <property type="match status" value="1"/>
</dbReference>
<keyword evidence="2" id="KW-0677">Repeat</keyword>
<dbReference type="SMART" id="SM00355">
    <property type="entry name" value="ZnF_C2H2"/>
    <property type="match status" value="50"/>
</dbReference>
<feature type="region of interest" description="Disordered" evidence="6">
    <location>
        <begin position="416"/>
        <end position="444"/>
    </location>
</feature>
<evidence type="ECO:0000256" key="6">
    <source>
        <dbReference type="SAM" id="MobiDB-lite"/>
    </source>
</evidence>
<feature type="compositionally biased region" description="Basic and acidic residues" evidence="6">
    <location>
        <begin position="2857"/>
        <end position="2874"/>
    </location>
</feature>
<feature type="compositionally biased region" description="Basic and acidic residues" evidence="6">
    <location>
        <begin position="2536"/>
        <end position="2546"/>
    </location>
</feature>
<feature type="domain" description="C2H2-type" evidence="7">
    <location>
        <begin position="1874"/>
        <end position="1901"/>
    </location>
</feature>
<feature type="domain" description="C2H2-type" evidence="7">
    <location>
        <begin position="569"/>
        <end position="596"/>
    </location>
</feature>
<dbReference type="InterPro" id="IPR013087">
    <property type="entry name" value="Znf_C2H2_type"/>
</dbReference>
<feature type="domain" description="C2H2-type" evidence="7">
    <location>
        <begin position="2759"/>
        <end position="2786"/>
    </location>
</feature>
<feature type="domain" description="C2H2-type" evidence="7">
    <location>
        <begin position="2577"/>
        <end position="2604"/>
    </location>
</feature>
<feature type="domain" description="C2H2-type" evidence="7">
    <location>
        <begin position="302"/>
        <end position="329"/>
    </location>
</feature>
<feature type="domain" description="C2H2-type" evidence="7">
    <location>
        <begin position="3052"/>
        <end position="3080"/>
    </location>
</feature>
<feature type="region of interest" description="Disordered" evidence="6">
    <location>
        <begin position="1347"/>
        <end position="1402"/>
    </location>
</feature>
<name>A0ABM1YBV2_AEDAL</name>
<evidence type="ECO:0000313" key="9">
    <source>
        <dbReference type="EnsemblMetazoa" id="AALFPA23_007695.P10294"/>
    </source>
</evidence>
<feature type="region of interest" description="Disordered" evidence="6">
    <location>
        <begin position="2832"/>
        <end position="2916"/>
    </location>
</feature>
<dbReference type="GeneID" id="109423367"/>
<evidence type="ECO:0000256" key="4">
    <source>
        <dbReference type="ARBA" id="ARBA00022833"/>
    </source>
</evidence>
<feature type="domain" description="C2H2-type" evidence="7">
    <location>
        <begin position="1405"/>
        <end position="1429"/>
    </location>
</feature>
<keyword evidence="10" id="KW-1185">Reference proteome</keyword>
<feature type="compositionally biased region" description="Polar residues" evidence="6">
    <location>
        <begin position="1785"/>
        <end position="1794"/>
    </location>
</feature>
<feature type="domain" description="C2H2-type" evidence="7">
    <location>
        <begin position="2258"/>
        <end position="2280"/>
    </location>
</feature>
<feature type="compositionally biased region" description="Basic and acidic residues" evidence="6">
    <location>
        <begin position="1734"/>
        <end position="1746"/>
    </location>
</feature>
<reference evidence="10" key="1">
    <citation type="journal article" date="2015" name="Proc. Natl. Acad. Sci. U.S.A.">
        <title>Genome sequence of the Asian Tiger mosquito, Aedes albopictus, reveals insights into its biology, genetics, and evolution.</title>
        <authorList>
            <person name="Chen X.G."/>
            <person name="Jiang X."/>
            <person name="Gu J."/>
            <person name="Xu M."/>
            <person name="Wu Y."/>
            <person name="Deng Y."/>
            <person name="Zhang C."/>
            <person name="Bonizzoni M."/>
            <person name="Dermauw W."/>
            <person name="Vontas J."/>
            <person name="Armbruster P."/>
            <person name="Huang X."/>
            <person name="Yang Y."/>
            <person name="Zhang H."/>
            <person name="He W."/>
            <person name="Peng H."/>
            <person name="Liu Y."/>
            <person name="Wu K."/>
            <person name="Chen J."/>
            <person name="Lirakis M."/>
            <person name="Topalis P."/>
            <person name="Van Leeuwen T."/>
            <person name="Hall A.B."/>
            <person name="Jiang X."/>
            <person name="Thorpe C."/>
            <person name="Mueller R.L."/>
            <person name="Sun C."/>
            <person name="Waterhouse R.M."/>
            <person name="Yan G."/>
            <person name="Tu Z.J."/>
            <person name="Fang X."/>
            <person name="James A.A."/>
        </authorList>
    </citation>
    <scope>NUCLEOTIDE SEQUENCE [LARGE SCALE GENOMIC DNA]</scope>
    <source>
        <strain evidence="10">Foshan</strain>
    </source>
</reference>
<dbReference type="PANTHER" id="PTHR24379">
    <property type="entry name" value="KRAB AND ZINC FINGER DOMAIN-CONTAINING"/>
    <property type="match status" value="1"/>
</dbReference>
<feature type="domain" description="C2H2-type" evidence="7">
    <location>
        <begin position="2549"/>
        <end position="2572"/>
    </location>
</feature>
<dbReference type="InterPro" id="IPR001878">
    <property type="entry name" value="Znf_CCHC"/>
</dbReference>
<feature type="compositionally biased region" description="Basic and acidic residues" evidence="6">
    <location>
        <begin position="216"/>
        <end position="230"/>
    </location>
</feature>
<feature type="compositionally biased region" description="Polar residues" evidence="6">
    <location>
        <begin position="47"/>
        <end position="62"/>
    </location>
</feature>
<dbReference type="Proteomes" id="UP000069940">
    <property type="component" value="Unassembled WGS sequence"/>
</dbReference>
<feature type="compositionally biased region" description="Polar residues" evidence="6">
    <location>
        <begin position="2488"/>
        <end position="2499"/>
    </location>
</feature>
<feature type="compositionally biased region" description="Polar residues" evidence="6">
    <location>
        <begin position="2842"/>
        <end position="2856"/>
    </location>
</feature>
<feature type="compositionally biased region" description="Basic and acidic residues" evidence="6">
    <location>
        <begin position="2502"/>
        <end position="2517"/>
    </location>
</feature>
<keyword evidence="1" id="KW-0479">Metal-binding</keyword>
<feature type="domain" description="C2H2-type" evidence="7">
    <location>
        <begin position="1918"/>
        <end position="1946"/>
    </location>
</feature>
<evidence type="ECO:0000256" key="1">
    <source>
        <dbReference type="ARBA" id="ARBA00022723"/>
    </source>
</evidence>
<dbReference type="Pfam" id="PF22936">
    <property type="entry name" value="Pol_BBD"/>
    <property type="match status" value="1"/>
</dbReference>
<feature type="domain" description="C2H2-type" evidence="7">
    <location>
        <begin position="1621"/>
        <end position="1648"/>
    </location>
</feature>
<feature type="domain" description="C2H2-type" evidence="7">
    <location>
        <begin position="329"/>
        <end position="351"/>
    </location>
</feature>
<feature type="region of interest" description="Disordered" evidence="6">
    <location>
        <begin position="3161"/>
        <end position="3187"/>
    </location>
</feature>
<evidence type="ECO:0000256" key="3">
    <source>
        <dbReference type="ARBA" id="ARBA00022771"/>
    </source>
</evidence>
<feature type="domain" description="C2H2-type" evidence="7">
    <location>
        <begin position="148"/>
        <end position="172"/>
    </location>
</feature>
<dbReference type="PANTHER" id="PTHR24379:SF127">
    <property type="entry name" value="BLOODY FINGERS-RELATED"/>
    <property type="match status" value="1"/>
</dbReference>
<feature type="domain" description="C2H2-type" evidence="7">
    <location>
        <begin position="1648"/>
        <end position="1675"/>
    </location>
</feature>
<evidence type="ECO:0000259" key="7">
    <source>
        <dbReference type="PROSITE" id="PS50157"/>
    </source>
</evidence>
<feature type="domain" description="C2H2-type" evidence="7">
    <location>
        <begin position="2310"/>
        <end position="2339"/>
    </location>
</feature>
<feature type="domain" description="C2H2-type" evidence="7">
    <location>
        <begin position="2670"/>
        <end position="2698"/>
    </location>
</feature>
<dbReference type="Pfam" id="PF14223">
    <property type="entry name" value="Retrotran_gag_2"/>
    <property type="match status" value="1"/>
</dbReference>
<feature type="domain" description="C2H2-type" evidence="7">
    <location>
        <begin position="1565"/>
        <end position="1588"/>
    </location>
</feature>
<feature type="domain" description="C2H2-type" evidence="7">
    <location>
        <begin position="1165"/>
        <end position="1194"/>
    </location>
</feature>
<feature type="region of interest" description="Disordered" evidence="6">
    <location>
        <begin position="215"/>
        <end position="240"/>
    </location>
</feature>
<feature type="domain" description="C2H2-type" evidence="7">
    <location>
        <begin position="2730"/>
        <end position="2752"/>
    </location>
</feature>
<feature type="compositionally biased region" description="Basic and acidic residues" evidence="6">
    <location>
        <begin position="1392"/>
        <end position="1402"/>
    </location>
</feature>